<reference evidence="2 3" key="1">
    <citation type="submission" date="2024-06" db="EMBL/GenBank/DDBJ databases">
        <title>A chromosome level genome sequence of Diviner's sage (Salvia divinorum).</title>
        <authorList>
            <person name="Ford S.A."/>
            <person name="Ro D.-K."/>
            <person name="Ness R.W."/>
            <person name="Phillips M.A."/>
        </authorList>
    </citation>
    <scope>NUCLEOTIDE SEQUENCE [LARGE SCALE GENOMIC DNA]</scope>
    <source>
        <strain evidence="2">SAF-2024a</strain>
        <tissue evidence="2">Leaf</tissue>
    </source>
</reference>
<dbReference type="EMBL" id="JBEAFC010000002">
    <property type="protein sequence ID" value="KAL1567316.1"/>
    <property type="molecule type" value="Genomic_DNA"/>
</dbReference>
<gene>
    <name evidence="2" type="ORF">AAHA92_02806</name>
</gene>
<organism evidence="2 3">
    <name type="scientific">Salvia divinorum</name>
    <name type="common">Maria pastora</name>
    <name type="synonym">Diviner's sage</name>
    <dbReference type="NCBI Taxonomy" id="28513"/>
    <lineage>
        <taxon>Eukaryota</taxon>
        <taxon>Viridiplantae</taxon>
        <taxon>Streptophyta</taxon>
        <taxon>Embryophyta</taxon>
        <taxon>Tracheophyta</taxon>
        <taxon>Spermatophyta</taxon>
        <taxon>Magnoliopsida</taxon>
        <taxon>eudicotyledons</taxon>
        <taxon>Gunneridae</taxon>
        <taxon>Pentapetalae</taxon>
        <taxon>asterids</taxon>
        <taxon>lamiids</taxon>
        <taxon>Lamiales</taxon>
        <taxon>Lamiaceae</taxon>
        <taxon>Nepetoideae</taxon>
        <taxon>Mentheae</taxon>
        <taxon>Salviinae</taxon>
        <taxon>Salvia</taxon>
        <taxon>Salvia subgen. Calosphace</taxon>
    </lineage>
</organism>
<comment type="caution">
    <text evidence="2">The sequence shown here is derived from an EMBL/GenBank/DDBJ whole genome shotgun (WGS) entry which is preliminary data.</text>
</comment>
<evidence type="ECO:0000313" key="3">
    <source>
        <dbReference type="Proteomes" id="UP001567538"/>
    </source>
</evidence>
<keyword evidence="3" id="KW-1185">Reference proteome</keyword>
<dbReference type="AlphaFoldDB" id="A0ABD1IF28"/>
<sequence>MSSACTLVGCGMRNITSCLFARRLRFEEKPDSISPENSSGSIVFDFTSGGIRRPAKRNPENRGKSVQTSPSHFNAINGSEDEEDYLVFLFREDGAIDIINDGDDEDAEAGEDENVTAARSYCNGLIFTDEENESNDYEMKETKKDELEDCDSNISDTSSASFAFPILKIEEWMGSPVHMPKQENQGVRLHCCRF</sequence>
<proteinExistence type="predicted"/>
<evidence type="ECO:0000313" key="2">
    <source>
        <dbReference type="EMBL" id="KAL1567316.1"/>
    </source>
</evidence>
<accession>A0ABD1IF28</accession>
<dbReference type="Proteomes" id="UP001567538">
    <property type="component" value="Unassembled WGS sequence"/>
</dbReference>
<feature type="compositionally biased region" description="Polar residues" evidence="1">
    <location>
        <begin position="64"/>
        <end position="77"/>
    </location>
</feature>
<protein>
    <submittedName>
        <fullName evidence="2">Uncharacterized protein</fullName>
    </submittedName>
</protein>
<evidence type="ECO:0000256" key="1">
    <source>
        <dbReference type="SAM" id="MobiDB-lite"/>
    </source>
</evidence>
<name>A0ABD1IF28_SALDI</name>
<feature type="region of interest" description="Disordered" evidence="1">
    <location>
        <begin position="30"/>
        <end position="77"/>
    </location>
</feature>